<dbReference type="Proteomes" id="UP000310108">
    <property type="component" value="Unassembled WGS sequence"/>
</dbReference>
<reference evidence="2 3" key="1">
    <citation type="journal article" date="2019" name="PLoS ONE">
        <title>Comparative genome analysis indicates high evolutionary potential of pathogenicity genes in Colletotrichum tanaceti.</title>
        <authorList>
            <person name="Lelwala R.V."/>
            <person name="Korhonen P.K."/>
            <person name="Young N.D."/>
            <person name="Scott J.B."/>
            <person name="Ades P.A."/>
            <person name="Gasser R.B."/>
            <person name="Taylor P.W.J."/>
        </authorList>
    </citation>
    <scope>NUCLEOTIDE SEQUENCE [LARGE SCALE GENOMIC DNA]</scope>
    <source>
        <strain evidence="2">BRIP57314</strain>
    </source>
</reference>
<feature type="compositionally biased region" description="Polar residues" evidence="1">
    <location>
        <begin position="46"/>
        <end position="55"/>
    </location>
</feature>
<gene>
    <name evidence="2" type="ORF">CTA1_6792</name>
</gene>
<accession>A0A4U6XCW8</accession>
<dbReference type="AlphaFoldDB" id="A0A4U6XCW8"/>
<evidence type="ECO:0000313" key="3">
    <source>
        <dbReference type="Proteomes" id="UP000310108"/>
    </source>
</evidence>
<evidence type="ECO:0000256" key="1">
    <source>
        <dbReference type="SAM" id="MobiDB-lite"/>
    </source>
</evidence>
<keyword evidence="3" id="KW-1185">Reference proteome</keyword>
<comment type="caution">
    <text evidence="2">The sequence shown here is derived from an EMBL/GenBank/DDBJ whole genome shotgun (WGS) entry which is preliminary data.</text>
</comment>
<evidence type="ECO:0000313" key="2">
    <source>
        <dbReference type="EMBL" id="TKW53445.1"/>
    </source>
</evidence>
<dbReference type="SUPFAM" id="SSF81901">
    <property type="entry name" value="HCP-like"/>
    <property type="match status" value="1"/>
</dbReference>
<name>A0A4U6XCW8_9PEZI</name>
<proteinExistence type="predicted"/>
<sequence>MFRLTTASARLGRALLTGFPPPAVQAAAPAMATRRTLKGKVLRPSPGSNKNSMQDRPQLGTPRPLSHFLIAVRSLRLKHVTGKEAYDIYMKYFEAAVKERTVGWRQTFVKENNVPAAKLYDTARALMHGPKNSDADFDGFCNMLDTVAGMGDDGAALTLGRMLHNRNKSSYLHWDQLAWRNTRERCRTLIETGRDANALVLKGLVYLHRETADDNRTALDAFIRAEEAGKNTDSFEWYLSCLRGQSELYLRKGDKIKAVEVLTRLAESDYAEGYLGLAKLLPKDESTMYRLQKAASSGNMPAHQALVNEHESLRKICKEEGREEDAWRHQQDAAEWTLIMRAATTRNRMSKLAPKSDS</sequence>
<protein>
    <submittedName>
        <fullName evidence="2">Uncharacterized protein</fullName>
    </submittedName>
</protein>
<organism evidence="2 3">
    <name type="scientific">Colletotrichum tanaceti</name>
    <dbReference type="NCBI Taxonomy" id="1306861"/>
    <lineage>
        <taxon>Eukaryota</taxon>
        <taxon>Fungi</taxon>
        <taxon>Dikarya</taxon>
        <taxon>Ascomycota</taxon>
        <taxon>Pezizomycotina</taxon>
        <taxon>Sordariomycetes</taxon>
        <taxon>Hypocreomycetidae</taxon>
        <taxon>Glomerellales</taxon>
        <taxon>Glomerellaceae</taxon>
        <taxon>Colletotrichum</taxon>
        <taxon>Colletotrichum destructivum species complex</taxon>
    </lineage>
</organism>
<dbReference type="Gene3D" id="1.25.40.10">
    <property type="entry name" value="Tetratricopeptide repeat domain"/>
    <property type="match status" value="1"/>
</dbReference>
<dbReference type="InterPro" id="IPR011990">
    <property type="entry name" value="TPR-like_helical_dom_sf"/>
</dbReference>
<dbReference type="EMBL" id="PJEX01000185">
    <property type="protein sequence ID" value="TKW53445.1"/>
    <property type="molecule type" value="Genomic_DNA"/>
</dbReference>
<feature type="region of interest" description="Disordered" evidence="1">
    <location>
        <begin position="39"/>
        <end position="61"/>
    </location>
</feature>
<dbReference type="STRING" id="1306861.A0A4U6XCW8"/>